<evidence type="ECO:0000256" key="3">
    <source>
        <dbReference type="ARBA" id="ARBA00020824"/>
    </source>
</evidence>
<evidence type="ECO:0000256" key="6">
    <source>
        <dbReference type="ARBA" id="ARBA00022824"/>
    </source>
</evidence>
<gene>
    <name evidence="13" type="ORF">PGO_142830</name>
</gene>
<feature type="signal peptide" evidence="11">
    <location>
        <begin position="1"/>
        <end position="19"/>
    </location>
</feature>
<evidence type="ECO:0000256" key="1">
    <source>
        <dbReference type="ARBA" id="ARBA00004115"/>
    </source>
</evidence>
<dbReference type="PANTHER" id="PTHR21573:SF0">
    <property type="entry name" value="ER MEMBRANE PROTEIN COMPLEX SUBUNIT 1"/>
    <property type="match status" value="1"/>
</dbReference>
<dbReference type="GO" id="GO:0034975">
    <property type="term" value="P:protein folding in endoplasmic reticulum"/>
    <property type="evidence" value="ECO:0007669"/>
    <property type="project" value="TreeGrafter"/>
</dbReference>
<comment type="similarity">
    <text evidence="2">Belongs to the EMC1 family.</text>
</comment>
<keyword evidence="8 10" id="KW-0472">Membrane</keyword>
<evidence type="ECO:0000256" key="7">
    <source>
        <dbReference type="ARBA" id="ARBA00022989"/>
    </source>
</evidence>
<reference evidence="14" key="1">
    <citation type="submission" date="2017-04" db="EMBL/GenBank/DDBJ databases">
        <title>Plasmodium gonderi genome.</title>
        <authorList>
            <person name="Arisue N."/>
            <person name="Honma H."/>
            <person name="Kawai S."/>
            <person name="Tougan T."/>
            <person name="Tanabe K."/>
            <person name="Horii T."/>
        </authorList>
    </citation>
    <scope>NUCLEOTIDE SEQUENCE [LARGE SCALE GENOMIC DNA]</scope>
    <source>
        <strain evidence="14">ATCC 30045</strain>
    </source>
</reference>
<dbReference type="Pfam" id="PF07774">
    <property type="entry name" value="EMC1_C"/>
    <property type="match status" value="2"/>
</dbReference>
<keyword evidence="5 11" id="KW-0732">Signal</keyword>
<evidence type="ECO:0000256" key="5">
    <source>
        <dbReference type="ARBA" id="ARBA00022729"/>
    </source>
</evidence>
<keyword evidence="9" id="KW-0325">Glycoprotein</keyword>
<feature type="transmembrane region" description="Helical" evidence="10">
    <location>
        <begin position="1075"/>
        <end position="1096"/>
    </location>
</feature>
<evidence type="ECO:0000256" key="10">
    <source>
        <dbReference type="SAM" id="Phobius"/>
    </source>
</evidence>
<feature type="domain" description="ER membrane protein complex subunit 1 C-terminal" evidence="12">
    <location>
        <begin position="913"/>
        <end position="1009"/>
    </location>
</feature>
<dbReference type="InterPro" id="IPR026895">
    <property type="entry name" value="EMC1"/>
</dbReference>
<accession>A0A1Y1JLP5</accession>
<comment type="caution">
    <text evidence="13">The sequence shown here is derived from an EMBL/GenBank/DDBJ whole genome shotgun (WGS) entry which is preliminary data.</text>
</comment>
<evidence type="ECO:0000313" key="13">
    <source>
        <dbReference type="EMBL" id="GAW83486.1"/>
    </source>
</evidence>
<dbReference type="PANTHER" id="PTHR21573">
    <property type="entry name" value="ER MEMBRANE PROTEIN COMPLEX SUBUNIT 1"/>
    <property type="match status" value="1"/>
</dbReference>
<evidence type="ECO:0000256" key="9">
    <source>
        <dbReference type="ARBA" id="ARBA00023180"/>
    </source>
</evidence>
<dbReference type="EMBL" id="BDQF01000015">
    <property type="protein sequence ID" value="GAW83486.1"/>
    <property type="molecule type" value="Genomic_DNA"/>
</dbReference>
<dbReference type="GO" id="GO:0072546">
    <property type="term" value="C:EMC complex"/>
    <property type="evidence" value="ECO:0007669"/>
    <property type="project" value="InterPro"/>
</dbReference>
<keyword evidence="14" id="KW-1185">Reference proteome</keyword>
<comment type="subcellular location">
    <subcellularLocation>
        <location evidence="1">Endoplasmic reticulum membrane</location>
        <topology evidence="1">Single-pass type I membrane protein</topology>
    </subcellularLocation>
</comment>
<evidence type="ECO:0000256" key="4">
    <source>
        <dbReference type="ARBA" id="ARBA00022692"/>
    </source>
</evidence>
<feature type="domain" description="ER membrane protein complex subunit 1 C-terminal" evidence="12">
    <location>
        <begin position="1020"/>
        <end position="1107"/>
    </location>
</feature>
<dbReference type="Proteomes" id="UP000195521">
    <property type="component" value="Unassembled WGS sequence"/>
</dbReference>
<name>A0A1Y1JLP5_PLAGO</name>
<keyword evidence="7 10" id="KW-1133">Transmembrane helix</keyword>
<evidence type="ECO:0000256" key="11">
    <source>
        <dbReference type="SAM" id="SignalP"/>
    </source>
</evidence>
<dbReference type="OrthoDB" id="28092at2759"/>
<dbReference type="RefSeq" id="XP_028546075.1">
    <property type="nucleotide sequence ID" value="XM_028690274.1"/>
</dbReference>
<dbReference type="OMA" id="IFAIHLY"/>
<protein>
    <recommendedName>
        <fullName evidence="3">ER membrane protein complex subunit 1</fullName>
    </recommendedName>
</protein>
<keyword evidence="4 10" id="KW-0812">Transmembrane</keyword>
<sequence>MLFNFFICFVALLTKLTFEKHTPYSNVAPLIGHVNYIIPTLNFINNFVIISSFNGNVGLLNYKTGTLDYVKNHGENEKIKKLYGDDNHAAVLIYKGSLEENDVIGNHKNNEDFYCYVNVYNTVYSHLLSSFEYRNEIINDFFIKDDKIFMHLNNKIDIGNITNNRLFSLNFKELNVNCIYSKIIGENNLKITLFYVDAEFWGHIVNVNILKKSIENSIKITEFKLNDKIVNYINIVKNKTVLVIYNKEFLHWIELLNEENKYHYGFVPIGESSGEVKVDKKEPQDEKRHIETRENNERITEPISSHAMGKCKLFRDDGMEQWNTENYFIVRLQETQFVYMYNDNKMNLIKEKDKNEIIGYYMNQYNEKDMIFAEDKGNKIFIKKAGSEGEPPLNVLHKSDNVYYKGEMIIGIYNKEENSNYYFSVYNDASLTVYKNNDVCYSREESLAYIEQLNFYNFQHLKKKKKKTNHSYNTKQFDLMNELDSYIKDKIHSFNKPFLEDVVKKKAENSLLPFNFFYLSYEDKMNLLNICMEKKKKNDSLINYGMEGKVSYSKDSQGNTNSKKGNEHKSNLMNNMIKDAFTKYEQSQSGKYAGSSLALVSTSNNLIFAIHLYTGLILYKIDGNKFKVSKEIFSPKIYYESPFSLNKDNWSELDNGKKLIFLNNQKGHDATEGKKNEITNEGSSKDVLNYSNDVHLFKSFTKDTAIAIFKNDKISHIVIFDILSGDIIFEKKIESFEIKNFFIDRKNSSILAMDNFLNVKIIPLMKGKGADVEIADGVDAIPGLENDLFFYRMNESNSLIEGFKLISSSPRKKEEKEGVELIRIYSINLNNEKLEVFSKSITKKDMFYPIKINKDASICYKYVSDNIISYITSTNQKKNIIYTLYIIDGITGDLIFSKMLDKHTNPPFHLMISENHVILNYFNVNLKKYIIQIIEILLDKRDPGFFNLITSKKEKIVDLFDQKKKIIVKEKNYIIEHNIKSFNFTETKRGITNKQILLLLESNKITSLNLGTEKDQNVYKNLNTFITQTDILYNSKGFISNESLLESTTLVFSWGNYLYFTCYQPNGSFDTIENFNLLVLLFLIILVFIGTYISYLKRINKTLHSKWA</sequence>
<evidence type="ECO:0000256" key="8">
    <source>
        <dbReference type="ARBA" id="ARBA00023136"/>
    </source>
</evidence>
<organism evidence="13 14">
    <name type="scientific">Plasmodium gonderi</name>
    <dbReference type="NCBI Taxonomy" id="77519"/>
    <lineage>
        <taxon>Eukaryota</taxon>
        <taxon>Sar</taxon>
        <taxon>Alveolata</taxon>
        <taxon>Apicomplexa</taxon>
        <taxon>Aconoidasida</taxon>
        <taxon>Haemosporida</taxon>
        <taxon>Plasmodiidae</taxon>
        <taxon>Plasmodium</taxon>
        <taxon>Plasmodium (Plasmodium)</taxon>
    </lineage>
</organism>
<evidence type="ECO:0000313" key="14">
    <source>
        <dbReference type="Proteomes" id="UP000195521"/>
    </source>
</evidence>
<evidence type="ECO:0000256" key="2">
    <source>
        <dbReference type="ARBA" id="ARBA00007904"/>
    </source>
</evidence>
<keyword evidence="6" id="KW-0256">Endoplasmic reticulum</keyword>
<dbReference type="AlphaFoldDB" id="A0A1Y1JLP5"/>
<dbReference type="GeneID" id="39750231"/>
<dbReference type="InterPro" id="IPR011678">
    <property type="entry name" value="EMC1_C"/>
</dbReference>
<proteinExistence type="inferred from homology"/>
<evidence type="ECO:0000259" key="12">
    <source>
        <dbReference type="Pfam" id="PF07774"/>
    </source>
</evidence>
<feature type="chain" id="PRO_5013367648" description="ER membrane protein complex subunit 1" evidence="11">
    <location>
        <begin position="20"/>
        <end position="1108"/>
    </location>
</feature>